<proteinExistence type="predicted"/>
<name>A0ABP7GD66_9ACTN</name>
<evidence type="ECO:0000313" key="1">
    <source>
        <dbReference type="EMBL" id="GAA3760641.1"/>
    </source>
</evidence>
<dbReference type="EMBL" id="BAABEP010000088">
    <property type="protein sequence ID" value="GAA3760641.1"/>
    <property type="molecule type" value="Genomic_DNA"/>
</dbReference>
<accession>A0ABP7GD66</accession>
<dbReference type="Proteomes" id="UP001499884">
    <property type="component" value="Unassembled WGS sequence"/>
</dbReference>
<reference evidence="2" key="1">
    <citation type="journal article" date="2019" name="Int. J. Syst. Evol. Microbiol.">
        <title>The Global Catalogue of Microorganisms (GCM) 10K type strain sequencing project: providing services to taxonomists for standard genome sequencing and annotation.</title>
        <authorList>
            <consortium name="The Broad Institute Genomics Platform"/>
            <consortium name="The Broad Institute Genome Sequencing Center for Infectious Disease"/>
            <person name="Wu L."/>
            <person name="Ma J."/>
        </authorList>
    </citation>
    <scope>NUCLEOTIDE SEQUENCE [LARGE SCALE GENOMIC DNA]</scope>
    <source>
        <strain evidence="2">JCM 30846</strain>
    </source>
</reference>
<gene>
    <name evidence="1" type="ORF">GCM10023082_63570</name>
</gene>
<sequence>MPVTDPAPSTPVWYRNGDDRHVLVHVEDPSYAIDNARFARCGSLLAELAPPLVEGDGRRLCRTCGLGDDELGTTRTSFHRIHV</sequence>
<dbReference type="RefSeq" id="WP_345655301.1">
    <property type="nucleotide sequence ID" value="NZ_BAABEP010000088.1"/>
</dbReference>
<evidence type="ECO:0000313" key="2">
    <source>
        <dbReference type="Proteomes" id="UP001499884"/>
    </source>
</evidence>
<protein>
    <submittedName>
        <fullName evidence="1">Uncharacterized protein</fullName>
    </submittedName>
</protein>
<organism evidence="1 2">
    <name type="scientific">Streptomyces tremellae</name>
    <dbReference type="NCBI Taxonomy" id="1124239"/>
    <lineage>
        <taxon>Bacteria</taxon>
        <taxon>Bacillati</taxon>
        <taxon>Actinomycetota</taxon>
        <taxon>Actinomycetes</taxon>
        <taxon>Kitasatosporales</taxon>
        <taxon>Streptomycetaceae</taxon>
        <taxon>Streptomyces</taxon>
    </lineage>
</organism>
<comment type="caution">
    <text evidence="1">The sequence shown here is derived from an EMBL/GenBank/DDBJ whole genome shotgun (WGS) entry which is preliminary data.</text>
</comment>
<keyword evidence="2" id="KW-1185">Reference proteome</keyword>